<gene>
    <name evidence="1" type="ORF">NDK43_13840</name>
</gene>
<keyword evidence="2" id="KW-1185">Reference proteome</keyword>
<comment type="caution">
    <text evidence="1">The sequence shown here is derived from an EMBL/GenBank/DDBJ whole genome shotgun (WGS) entry which is preliminary data.</text>
</comment>
<accession>A0ABT0WAI0</accession>
<proteinExistence type="predicted"/>
<organism evidence="1 2">
    <name type="scientific">Neobacillus pocheonensis</name>
    <dbReference type="NCBI Taxonomy" id="363869"/>
    <lineage>
        <taxon>Bacteria</taxon>
        <taxon>Bacillati</taxon>
        <taxon>Bacillota</taxon>
        <taxon>Bacilli</taxon>
        <taxon>Bacillales</taxon>
        <taxon>Bacillaceae</taxon>
        <taxon>Neobacillus</taxon>
    </lineage>
</organism>
<dbReference type="EMBL" id="JAMQCR010000001">
    <property type="protein sequence ID" value="MCM2533278.1"/>
    <property type="molecule type" value="Genomic_DNA"/>
</dbReference>
<reference evidence="1 2" key="1">
    <citation type="submission" date="2022-06" db="EMBL/GenBank/DDBJ databases">
        <authorList>
            <person name="Jeon C.O."/>
        </authorList>
    </citation>
    <scope>NUCLEOTIDE SEQUENCE [LARGE SCALE GENOMIC DNA]</scope>
    <source>
        <strain evidence="1 2">KCTC 13943</strain>
    </source>
</reference>
<evidence type="ECO:0000313" key="2">
    <source>
        <dbReference type="Proteomes" id="UP001523262"/>
    </source>
</evidence>
<sequence length="47" mass="5639">MKTGWSKEDMWLFQLTLLNKRVLELKTATLLWVAVFRFLIEIVKNLT</sequence>
<name>A0ABT0WAI0_9BACI</name>
<dbReference type="Proteomes" id="UP001523262">
    <property type="component" value="Unassembled WGS sequence"/>
</dbReference>
<evidence type="ECO:0000313" key="1">
    <source>
        <dbReference type="EMBL" id="MCM2533278.1"/>
    </source>
</evidence>
<protein>
    <submittedName>
        <fullName evidence="1">Uncharacterized protein</fullName>
    </submittedName>
</protein>